<protein>
    <recommendedName>
        <fullName evidence="1">DUF4334 domain-containing protein</fullName>
    </recommendedName>
</protein>
<dbReference type="KEGG" id="sfd:USDA257_c39740"/>
<sequence length="128" mass="14533">MRRKSKVGRVPTEVIPQLIGERLVALGLAVERPHGFGISRDGRELVINVLLHACEGIRTRVRAGGTTASLQMREDDNVMTAAMVYDRQPITDYFRRIDGNQVAGMMVVERDPRRFFFRLTKAEARGHR</sequence>
<reference evidence="2 3" key="1">
    <citation type="journal article" date="2012" name="J. Bacteriol.">
        <title>Complete genome sequence of the broad-host-range strain Sinorhizobium fredii USDA257.</title>
        <authorList>
            <person name="Schuldes J."/>
            <person name="Rodriguez Orbegoso M."/>
            <person name="Schmeisser C."/>
            <person name="Krishnan H.B."/>
            <person name="Daniel R."/>
            <person name="Streit W.R."/>
        </authorList>
    </citation>
    <scope>NUCLEOTIDE SEQUENCE [LARGE SCALE GENOMIC DNA]</scope>
    <source>
        <strain evidence="2 3">USDA 257</strain>
    </source>
</reference>
<dbReference type="InterPro" id="IPR025568">
    <property type="entry name" value="DUF4334"/>
</dbReference>
<dbReference type="EMBL" id="CP003563">
    <property type="protein sequence ID" value="AFL52518.1"/>
    <property type="molecule type" value="Genomic_DNA"/>
</dbReference>
<name>I3X9G2_SINF2</name>
<dbReference type="AlphaFoldDB" id="I3X9G2"/>
<organism evidence="2 3">
    <name type="scientific">Sinorhizobium fredii (strain USDA 257)</name>
    <dbReference type="NCBI Taxonomy" id="1185652"/>
    <lineage>
        <taxon>Bacteria</taxon>
        <taxon>Pseudomonadati</taxon>
        <taxon>Pseudomonadota</taxon>
        <taxon>Alphaproteobacteria</taxon>
        <taxon>Hyphomicrobiales</taxon>
        <taxon>Rhizobiaceae</taxon>
        <taxon>Sinorhizobium/Ensifer group</taxon>
        <taxon>Sinorhizobium</taxon>
    </lineage>
</organism>
<dbReference type="PATRIC" id="fig|1185652.3.peg.4125"/>
<proteinExistence type="predicted"/>
<evidence type="ECO:0000313" key="3">
    <source>
        <dbReference type="Proteomes" id="UP000006180"/>
    </source>
</evidence>
<evidence type="ECO:0000313" key="2">
    <source>
        <dbReference type="EMBL" id="AFL52518.1"/>
    </source>
</evidence>
<dbReference type="Gene3D" id="2.40.128.580">
    <property type="entry name" value="GXWXG domain"/>
    <property type="match status" value="1"/>
</dbReference>
<feature type="domain" description="DUF4334" evidence="1">
    <location>
        <begin position="67"/>
        <end position="120"/>
    </location>
</feature>
<dbReference type="Proteomes" id="UP000006180">
    <property type="component" value="Chromosome"/>
</dbReference>
<dbReference type="HOGENOM" id="CLU_1958107_0_0_5"/>
<dbReference type="Pfam" id="PF14232">
    <property type="entry name" value="DUF4334"/>
    <property type="match status" value="1"/>
</dbReference>
<dbReference type="eggNOG" id="ENOG503287S">
    <property type="taxonomic scope" value="Bacteria"/>
</dbReference>
<accession>I3X9G2</accession>
<evidence type="ECO:0000259" key="1">
    <source>
        <dbReference type="Pfam" id="PF14232"/>
    </source>
</evidence>
<gene>
    <name evidence="2" type="ORF">USDA257_c39740</name>
</gene>
<dbReference type="RefSeq" id="WP_014764653.1">
    <property type="nucleotide sequence ID" value="NC_018000.1"/>
</dbReference>